<evidence type="ECO:0008006" key="4">
    <source>
        <dbReference type="Google" id="ProtNLM"/>
    </source>
</evidence>
<feature type="region of interest" description="Disordered" evidence="1">
    <location>
        <begin position="1"/>
        <end position="32"/>
    </location>
</feature>
<organism evidence="2 3">
    <name type="scientific">Bifidobacterium longum</name>
    <dbReference type="NCBI Taxonomy" id="216816"/>
    <lineage>
        <taxon>Bacteria</taxon>
        <taxon>Bacillati</taxon>
        <taxon>Actinomycetota</taxon>
        <taxon>Actinomycetes</taxon>
        <taxon>Bifidobacteriales</taxon>
        <taxon>Bifidobacteriaceae</taxon>
        <taxon>Bifidobacterium</taxon>
    </lineage>
</organism>
<dbReference type="InterPro" id="IPR019719">
    <property type="entry name" value="DUF2599"/>
</dbReference>
<feature type="region of interest" description="Disordered" evidence="1">
    <location>
        <begin position="62"/>
        <end position="86"/>
    </location>
</feature>
<sequence>MDPHLRGQQPDAFDGRERLFSGQRGRGGVLRPSQAGVLPQAQFRGRLDGRVHQHAQRLHGLVPGQADQDGVRHEHHGPSTRARSCGMIGGDGINDESNKTAPAPIINFFEWYAISKTEVAIGEGIIIEKQTLSALATITAISVAIITPTSALAKDMKYNQAIYEEIGMDRSEVIDWVQDPKRNIYGKTEDETMQYLIASTKEEQASNIRMDTTAARGSWSNQWFAKGVWIARDGMWSLSLQPTWWAATATPTRYYYAESAWATVPPQFSSSRHWTAYPTASKMMKEQFDCHVRYGNLKTPYNLEPSRTSISQITCN</sequence>
<dbReference type="Proteomes" id="UP000232654">
    <property type="component" value="Unassembled WGS sequence"/>
</dbReference>
<dbReference type="AlphaFoldDB" id="A0A2N0T0F1"/>
<reference evidence="2 3" key="1">
    <citation type="submission" date="2017-12" db="EMBL/GenBank/DDBJ databases">
        <title>Bifidobacterium longum APC/DPC strains.</title>
        <authorList>
            <person name="Arboleya S."/>
        </authorList>
    </citation>
    <scope>NUCLEOTIDE SEQUENCE [LARGE SCALE GENOMIC DNA]</scope>
    <source>
        <strain evidence="2 3">APC1503</strain>
    </source>
</reference>
<proteinExistence type="predicted"/>
<evidence type="ECO:0000313" key="3">
    <source>
        <dbReference type="Proteomes" id="UP000232654"/>
    </source>
</evidence>
<name>A0A2N0T0F1_BIFLN</name>
<dbReference type="EMBL" id="PJDT01000020">
    <property type="protein sequence ID" value="PKC88222.1"/>
    <property type="molecule type" value="Genomic_DNA"/>
</dbReference>
<evidence type="ECO:0000313" key="2">
    <source>
        <dbReference type="EMBL" id="PKC88222.1"/>
    </source>
</evidence>
<evidence type="ECO:0000256" key="1">
    <source>
        <dbReference type="SAM" id="MobiDB-lite"/>
    </source>
</evidence>
<gene>
    <name evidence="2" type="ORF">APC1503_1255</name>
</gene>
<protein>
    <recommendedName>
        <fullName evidence="4">DUF2599 domain-containing protein</fullName>
    </recommendedName>
</protein>
<comment type="caution">
    <text evidence="2">The sequence shown here is derived from an EMBL/GenBank/DDBJ whole genome shotgun (WGS) entry which is preliminary data.</text>
</comment>
<accession>A0A2N0T0F1</accession>
<dbReference type="Pfam" id="PF10783">
    <property type="entry name" value="DUF2599"/>
    <property type="match status" value="1"/>
</dbReference>